<protein>
    <submittedName>
        <fullName evidence="1">Uncharacterized protein</fullName>
    </submittedName>
</protein>
<dbReference type="EMBL" id="KQ976467">
    <property type="protein sequence ID" value="KYM84094.1"/>
    <property type="molecule type" value="Genomic_DNA"/>
</dbReference>
<organism evidence="1 2">
    <name type="scientific">Atta colombica</name>
    <dbReference type="NCBI Taxonomy" id="520822"/>
    <lineage>
        <taxon>Eukaryota</taxon>
        <taxon>Metazoa</taxon>
        <taxon>Ecdysozoa</taxon>
        <taxon>Arthropoda</taxon>
        <taxon>Hexapoda</taxon>
        <taxon>Insecta</taxon>
        <taxon>Pterygota</taxon>
        <taxon>Neoptera</taxon>
        <taxon>Endopterygota</taxon>
        <taxon>Hymenoptera</taxon>
        <taxon>Apocrita</taxon>
        <taxon>Aculeata</taxon>
        <taxon>Formicoidea</taxon>
        <taxon>Formicidae</taxon>
        <taxon>Myrmicinae</taxon>
        <taxon>Atta</taxon>
    </lineage>
</organism>
<reference evidence="1 2" key="1">
    <citation type="submission" date="2015-09" db="EMBL/GenBank/DDBJ databases">
        <title>Atta colombica WGS genome.</title>
        <authorList>
            <person name="Nygaard S."/>
            <person name="Hu H."/>
            <person name="Boomsma J."/>
            <person name="Zhang G."/>
        </authorList>
    </citation>
    <scope>NUCLEOTIDE SEQUENCE [LARGE SCALE GENOMIC DNA]</scope>
    <source>
        <strain evidence="1">Treedump-2</strain>
        <tissue evidence="1">Whole body</tissue>
    </source>
</reference>
<feature type="non-terminal residue" evidence="1">
    <location>
        <position position="1"/>
    </location>
</feature>
<evidence type="ECO:0000313" key="1">
    <source>
        <dbReference type="EMBL" id="KYM84094.1"/>
    </source>
</evidence>
<accession>A0A195BH47</accession>
<sequence length="220" mass="25304">PVLSEYFRFSKCIVININLLIFDHFKYFRQNIRTVHQIHHDILEHLQAMVLKNVQYEDIYSSPLLDHIQNKFCFQLYNRATDTCDIAKAWPMLFLAAKVKLHIYVFTHISKGTSFFINSVESSGDSLLVGILIKHVSVVTYCSNVFSVKRICSKKNDMPGNSGGSSKNPVFTHKQHATYLKKYIYVQEHESSLDISKASKPFGNLIALNLKDEANKIFIK</sequence>
<dbReference type="AlphaFoldDB" id="A0A195BH47"/>
<name>A0A195BH47_9HYME</name>
<proteinExistence type="predicted"/>
<evidence type="ECO:0000313" key="2">
    <source>
        <dbReference type="Proteomes" id="UP000078540"/>
    </source>
</evidence>
<gene>
    <name evidence="1" type="ORF">ALC53_05471</name>
</gene>
<keyword evidence="2" id="KW-1185">Reference proteome</keyword>
<dbReference type="Proteomes" id="UP000078540">
    <property type="component" value="Unassembled WGS sequence"/>
</dbReference>